<comment type="caution">
    <text evidence="1">The sequence shown here is derived from an EMBL/GenBank/DDBJ whole genome shotgun (WGS) entry which is preliminary data.</text>
</comment>
<sequence>METWNNVKISSLTGGIVLASAVALLGSATARAAEHPCADKASKWQRTECREMLRSAPGDQYFGRLKMSYLGINNTFRDDAIRAGAYTTNSGLISSVNFADEALRDWAHRYPGDPQLARSYFLAVQAMSKLYVQPEQQRAYHYMLVLVKKFPHTYFGKVMKESLARGFTEHWYAPAQPCGTPGAASPMATPSDPNVHVDLLASPCTPVPAATPSSSPTP</sequence>
<proteinExistence type="predicted"/>
<reference evidence="1" key="1">
    <citation type="submission" date="2009-10" db="EMBL/GenBank/DDBJ databases">
        <title>Diversity of trophic interactions inside an arsenic-rich microbial ecosystem.</title>
        <authorList>
            <person name="Bertin P.N."/>
            <person name="Heinrich-Salmeron A."/>
            <person name="Pelletier E."/>
            <person name="Goulhen-Chollet F."/>
            <person name="Arsene-Ploetze F."/>
            <person name="Gallien S."/>
            <person name="Calteau A."/>
            <person name="Vallenet D."/>
            <person name="Casiot C."/>
            <person name="Chane-Woon-Ming B."/>
            <person name="Giloteaux L."/>
            <person name="Barakat M."/>
            <person name="Bonnefoy V."/>
            <person name="Bruneel O."/>
            <person name="Chandler M."/>
            <person name="Cleiss J."/>
            <person name="Duran R."/>
            <person name="Elbaz-Poulichet F."/>
            <person name="Fonknechten N."/>
            <person name="Lauga B."/>
            <person name="Mornico D."/>
            <person name="Ortet P."/>
            <person name="Schaeffer C."/>
            <person name="Siguier P."/>
            <person name="Alexander Thil Smith A."/>
            <person name="Van Dorsselaer A."/>
            <person name="Weissenbach J."/>
            <person name="Medigue C."/>
            <person name="Le Paslier D."/>
        </authorList>
    </citation>
    <scope>NUCLEOTIDE SEQUENCE</scope>
</reference>
<name>E6Q4U9_9ZZZZ</name>
<accession>E6Q4U9</accession>
<organism evidence="1">
    <name type="scientific">mine drainage metagenome</name>
    <dbReference type="NCBI Taxonomy" id="410659"/>
    <lineage>
        <taxon>unclassified sequences</taxon>
        <taxon>metagenomes</taxon>
        <taxon>ecological metagenomes</taxon>
    </lineage>
</organism>
<dbReference type="AlphaFoldDB" id="E6Q4U9"/>
<evidence type="ECO:0000313" key="1">
    <source>
        <dbReference type="EMBL" id="CBI02210.1"/>
    </source>
</evidence>
<gene>
    <name evidence="1" type="ORF">CARN4_0935</name>
</gene>
<dbReference type="EMBL" id="CABO01000031">
    <property type="protein sequence ID" value="CBI02210.1"/>
    <property type="molecule type" value="Genomic_DNA"/>
</dbReference>
<protein>
    <submittedName>
        <fullName evidence="1">Uncharacterized protein</fullName>
    </submittedName>
</protein>